<evidence type="ECO:0000313" key="2">
    <source>
        <dbReference type="EMBL" id="GBO09455.1"/>
    </source>
</evidence>
<dbReference type="AlphaFoldDB" id="A0A4Y2U8Z5"/>
<gene>
    <name evidence="2" type="ORF">AVEN_198273_1</name>
    <name evidence="3" type="ORF">AVEN_200391_1</name>
</gene>
<evidence type="ECO:0000313" key="4">
    <source>
        <dbReference type="Proteomes" id="UP000499080"/>
    </source>
</evidence>
<accession>A0A4Y2U8Z5</accession>
<keyword evidence="4" id="KW-1185">Reference proteome</keyword>
<sequence length="57" mass="6621">MRFDIRQDDKTFLWPGPPPPDPNSGFTTALASRRKTQYARNAYAAIRFEDKDTMDSR</sequence>
<feature type="compositionally biased region" description="Basic and acidic residues" evidence="1">
    <location>
        <begin position="1"/>
        <end position="11"/>
    </location>
</feature>
<dbReference type="EMBL" id="BGPR01034897">
    <property type="protein sequence ID" value="GBO09455.1"/>
    <property type="molecule type" value="Genomic_DNA"/>
</dbReference>
<dbReference type="EMBL" id="BGPR01040621">
    <property type="protein sequence ID" value="GBO16778.1"/>
    <property type="molecule type" value="Genomic_DNA"/>
</dbReference>
<organism evidence="2 4">
    <name type="scientific">Araneus ventricosus</name>
    <name type="common">Orbweaver spider</name>
    <name type="synonym">Epeira ventricosa</name>
    <dbReference type="NCBI Taxonomy" id="182803"/>
    <lineage>
        <taxon>Eukaryota</taxon>
        <taxon>Metazoa</taxon>
        <taxon>Ecdysozoa</taxon>
        <taxon>Arthropoda</taxon>
        <taxon>Chelicerata</taxon>
        <taxon>Arachnida</taxon>
        <taxon>Araneae</taxon>
        <taxon>Araneomorphae</taxon>
        <taxon>Entelegynae</taxon>
        <taxon>Araneoidea</taxon>
        <taxon>Araneidae</taxon>
        <taxon>Araneus</taxon>
    </lineage>
</organism>
<evidence type="ECO:0000313" key="3">
    <source>
        <dbReference type="EMBL" id="GBO16778.1"/>
    </source>
</evidence>
<comment type="caution">
    <text evidence="2">The sequence shown here is derived from an EMBL/GenBank/DDBJ whole genome shotgun (WGS) entry which is preliminary data.</text>
</comment>
<reference evidence="2 4" key="1">
    <citation type="journal article" date="2019" name="Sci. Rep.">
        <title>Orb-weaving spider Araneus ventricosus genome elucidates the spidroin gene catalogue.</title>
        <authorList>
            <person name="Kono N."/>
            <person name="Nakamura H."/>
            <person name="Ohtoshi R."/>
            <person name="Moran D.A.P."/>
            <person name="Shinohara A."/>
            <person name="Yoshida Y."/>
            <person name="Fujiwara M."/>
            <person name="Mori M."/>
            <person name="Tomita M."/>
            <person name="Arakawa K."/>
        </authorList>
    </citation>
    <scope>NUCLEOTIDE SEQUENCE [LARGE SCALE GENOMIC DNA]</scope>
</reference>
<dbReference type="Proteomes" id="UP000499080">
    <property type="component" value="Unassembled WGS sequence"/>
</dbReference>
<proteinExistence type="predicted"/>
<feature type="region of interest" description="Disordered" evidence="1">
    <location>
        <begin position="1"/>
        <end position="23"/>
    </location>
</feature>
<feature type="non-terminal residue" evidence="2">
    <location>
        <position position="57"/>
    </location>
</feature>
<evidence type="ECO:0000256" key="1">
    <source>
        <dbReference type="SAM" id="MobiDB-lite"/>
    </source>
</evidence>
<protein>
    <submittedName>
        <fullName evidence="2">Uncharacterized protein</fullName>
    </submittedName>
</protein>
<name>A0A4Y2U8Z5_ARAVE</name>